<evidence type="ECO:0000313" key="2">
    <source>
        <dbReference type="Proteomes" id="UP000516437"/>
    </source>
</evidence>
<name>A0A6A1VU39_9ROSI</name>
<dbReference type="EMBL" id="RXIC02000022">
    <property type="protein sequence ID" value="KAB1216431.1"/>
    <property type="molecule type" value="Genomic_DNA"/>
</dbReference>
<organism evidence="1 2">
    <name type="scientific">Morella rubra</name>
    <name type="common">Chinese bayberry</name>
    <dbReference type="NCBI Taxonomy" id="262757"/>
    <lineage>
        <taxon>Eukaryota</taxon>
        <taxon>Viridiplantae</taxon>
        <taxon>Streptophyta</taxon>
        <taxon>Embryophyta</taxon>
        <taxon>Tracheophyta</taxon>
        <taxon>Spermatophyta</taxon>
        <taxon>Magnoliopsida</taxon>
        <taxon>eudicotyledons</taxon>
        <taxon>Gunneridae</taxon>
        <taxon>Pentapetalae</taxon>
        <taxon>rosids</taxon>
        <taxon>fabids</taxon>
        <taxon>Fagales</taxon>
        <taxon>Myricaceae</taxon>
        <taxon>Morella</taxon>
    </lineage>
</organism>
<reference evidence="1 2" key="1">
    <citation type="journal article" date="2019" name="Plant Biotechnol. J.">
        <title>The red bayberry genome and genetic basis of sex determination.</title>
        <authorList>
            <person name="Jia H.M."/>
            <person name="Jia H.J."/>
            <person name="Cai Q.L."/>
            <person name="Wang Y."/>
            <person name="Zhao H.B."/>
            <person name="Yang W.F."/>
            <person name="Wang G.Y."/>
            <person name="Li Y.H."/>
            <person name="Zhan D.L."/>
            <person name="Shen Y.T."/>
            <person name="Niu Q.F."/>
            <person name="Chang L."/>
            <person name="Qiu J."/>
            <person name="Zhao L."/>
            <person name="Xie H.B."/>
            <person name="Fu W.Y."/>
            <person name="Jin J."/>
            <person name="Li X.W."/>
            <person name="Jiao Y."/>
            <person name="Zhou C.C."/>
            <person name="Tu T."/>
            <person name="Chai C.Y."/>
            <person name="Gao J.L."/>
            <person name="Fan L.J."/>
            <person name="van de Weg E."/>
            <person name="Wang J.Y."/>
            <person name="Gao Z.S."/>
        </authorList>
    </citation>
    <scope>NUCLEOTIDE SEQUENCE [LARGE SCALE GENOMIC DNA]</scope>
    <source>
        <tissue evidence="1">Leaves</tissue>
    </source>
</reference>
<sequence>MSNGKLKKVINMGESSRLRKRVRMDEESSVAHEIPSFGTGIHQQRFNLDFRNHKVISGRWVLFPWFKKDGFDFQEMFDYQGWSNFVGLKCDSFPYLLKQSFANFASTVSEDATSLVKGKDLYLSVTSINVMALSPNSRVEFFESYTWAALFDVESIEILRVVFVITRFQ</sequence>
<comment type="caution">
    <text evidence="1">The sequence shown here is derived from an EMBL/GenBank/DDBJ whole genome shotgun (WGS) entry which is preliminary data.</text>
</comment>
<evidence type="ECO:0000313" key="1">
    <source>
        <dbReference type="EMBL" id="KAB1216431.1"/>
    </source>
</evidence>
<gene>
    <name evidence="1" type="ORF">CJ030_MR4G029041</name>
</gene>
<proteinExistence type="predicted"/>
<dbReference type="Proteomes" id="UP000516437">
    <property type="component" value="Chromosome 4"/>
</dbReference>
<keyword evidence="2" id="KW-1185">Reference proteome</keyword>
<dbReference type="AlphaFoldDB" id="A0A6A1VU39"/>
<protein>
    <submittedName>
        <fullName evidence="1">Uncharacterized protein</fullName>
    </submittedName>
</protein>
<accession>A0A6A1VU39</accession>